<proteinExistence type="predicted"/>
<organism evidence="1">
    <name type="scientific">marine sediment metagenome</name>
    <dbReference type="NCBI Taxonomy" id="412755"/>
    <lineage>
        <taxon>unclassified sequences</taxon>
        <taxon>metagenomes</taxon>
        <taxon>ecological metagenomes</taxon>
    </lineage>
</organism>
<protein>
    <submittedName>
        <fullName evidence="1">Uncharacterized protein</fullName>
    </submittedName>
</protein>
<name>X1QI35_9ZZZZ</name>
<dbReference type="EMBL" id="BARW01004913">
    <property type="protein sequence ID" value="GAI67908.1"/>
    <property type="molecule type" value="Genomic_DNA"/>
</dbReference>
<sequence>LKIGYLMSGVLPDNIKTPVNGYQETNRMGIR</sequence>
<comment type="caution">
    <text evidence="1">The sequence shown here is derived from an EMBL/GenBank/DDBJ whole genome shotgun (WGS) entry which is preliminary data.</text>
</comment>
<gene>
    <name evidence="1" type="ORF">S12H4_11111</name>
</gene>
<feature type="non-terminal residue" evidence="1">
    <location>
        <position position="1"/>
    </location>
</feature>
<accession>X1QI35</accession>
<reference evidence="1" key="1">
    <citation type="journal article" date="2014" name="Front. Microbiol.">
        <title>High frequency of phylogenetically diverse reductive dehalogenase-homologous genes in deep subseafloor sedimentary metagenomes.</title>
        <authorList>
            <person name="Kawai M."/>
            <person name="Futagami T."/>
            <person name="Toyoda A."/>
            <person name="Takaki Y."/>
            <person name="Nishi S."/>
            <person name="Hori S."/>
            <person name="Arai W."/>
            <person name="Tsubouchi T."/>
            <person name="Morono Y."/>
            <person name="Uchiyama I."/>
            <person name="Ito T."/>
            <person name="Fujiyama A."/>
            <person name="Inagaki F."/>
            <person name="Takami H."/>
        </authorList>
    </citation>
    <scope>NUCLEOTIDE SEQUENCE</scope>
    <source>
        <strain evidence="1">Expedition CK06-06</strain>
    </source>
</reference>
<evidence type="ECO:0000313" key="1">
    <source>
        <dbReference type="EMBL" id="GAI67908.1"/>
    </source>
</evidence>
<dbReference type="AlphaFoldDB" id="X1QI35"/>